<feature type="chain" id="PRO_5018663308" evidence="2">
    <location>
        <begin position="31"/>
        <end position="100"/>
    </location>
</feature>
<evidence type="ECO:0000313" key="4">
    <source>
        <dbReference type="Proteomes" id="UP000284333"/>
    </source>
</evidence>
<accession>A0A3S3B9C6</accession>
<proteinExistence type="predicted"/>
<evidence type="ECO:0000313" key="3">
    <source>
        <dbReference type="EMBL" id="RVW06144.1"/>
    </source>
</evidence>
<comment type="caution">
    <text evidence="3">The sequence shown here is derived from an EMBL/GenBank/DDBJ whole genome shotgun (WGS) entry which is preliminary data.</text>
</comment>
<evidence type="ECO:0000256" key="2">
    <source>
        <dbReference type="SAM" id="SignalP"/>
    </source>
</evidence>
<organism evidence="3 4">
    <name type="scientific">Rhodococcus spongiicola</name>
    <dbReference type="NCBI Taxonomy" id="2487352"/>
    <lineage>
        <taxon>Bacteria</taxon>
        <taxon>Bacillati</taxon>
        <taxon>Actinomycetota</taxon>
        <taxon>Actinomycetes</taxon>
        <taxon>Mycobacteriales</taxon>
        <taxon>Nocardiaceae</taxon>
        <taxon>Rhodococcus</taxon>
    </lineage>
</organism>
<dbReference type="Proteomes" id="UP000284333">
    <property type="component" value="Unassembled WGS sequence"/>
</dbReference>
<protein>
    <submittedName>
        <fullName evidence="3">Uncharacterized protein</fullName>
    </submittedName>
</protein>
<dbReference type="RefSeq" id="WP_127944908.1">
    <property type="nucleotide sequence ID" value="NZ_RKLN01000001.1"/>
</dbReference>
<keyword evidence="1" id="KW-0472">Membrane</keyword>
<keyword evidence="1" id="KW-0812">Transmembrane</keyword>
<name>A0A3S3B9C6_9NOCA</name>
<dbReference type="EMBL" id="RKLN01000001">
    <property type="protein sequence ID" value="RVW06144.1"/>
    <property type="molecule type" value="Genomic_DNA"/>
</dbReference>
<evidence type="ECO:0000256" key="1">
    <source>
        <dbReference type="SAM" id="Phobius"/>
    </source>
</evidence>
<gene>
    <name evidence="3" type="ORF">EF834_01395</name>
</gene>
<sequence>MIRSIRRPLIVVAATVGVVAGGFGATQASAAPPEASIQAVSEPTPAADTGSLEALDGYPTLSPLGSVVVPPLLIGFSALVGSSMIYCVITQCYLMDEVGE</sequence>
<reference evidence="3 4" key="1">
    <citation type="submission" date="2018-11" db="EMBL/GenBank/DDBJ databases">
        <title>Rhodococcus spongicola sp. nov. and Rhodococcus xishaensis sp. nov. from marine sponges.</title>
        <authorList>
            <person name="Li L."/>
            <person name="Lin H.W."/>
        </authorList>
    </citation>
    <scope>NUCLEOTIDE SEQUENCE [LARGE SCALE GENOMIC DNA]</scope>
    <source>
        <strain evidence="3 4">LHW50502</strain>
    </source>
</reference>
<keyword evidence="2" id="KW-0732">Signal</keyword>
<feature type="signal peptide" evidence="2">
    <location>
        <begin position="1"/>
        <end position="30"/>
    </location>
</feature>
<keyword evidence="1" id="KW-1133">Transmembrane helix</keyword>
<feature type="transmembrane region" description="Helical" evidence="1">
    <location>
        <begin position="72"/>
        <end position="94"/>
    </location>
</feature>
<keyword evidence="4" id="KW-1185">Reference proteome</keyword>
<dbReference type="AlphaFoldDB" id="A0A3S3B9C6"/>